<evidence type="ECO:0000313" key="2">
    <source>
        <dbReference type="Proteomes" id="UP000052230"/>
    </source>
</evidence>
<dbReference type="Proteomes" id="UP000052230">
    <property type="component" value="Unassembled WGS sequence"/>
</dbReference>
<comment type="caution">
    <text evidence="1">The sequence shown here is derived from an EMBL/GenBank/DDBJ whole genome shotgun (WGS) entry which is preliminary data.</text>
</comment>
<proteinExistence type="predicted"/>
<keyword evidence="2" id="KW-1185">Reference proteome</keyword>
<accession>A0A0U5BTV1</accession>
<name>A0A0U5BTV1_XANCI</name>
<protein>
    <submittedName>
        <fullName evidence="1">Uncharacterized protein</fullName>
    </submittedName>
</protein>
<evidence type="ECO:0000313" key="1">
    <source>
        <dbReference type="EMBL" id="CEG16819.1"/>
    </source>
</evidence>
<gene>
    <name evidence="1" type="ORF">XAC3562_470004</name>
</gene>
<dbReference type="AlphaFoldDB" id="A0A0U5BTV1"/>
<reference evidence="1 2" key="1">
    <citation type="submission" date="2014-09" db="EMBL/GenBank/DDBJ databases">
        <authorList>
            <person name="Regsiter A."/>
        </authorList>
    </citation>
    <scope>NUCLEOTIDE SEQUENCE [LARGE SCALE GENOMIC DNA]</scope>
</reference>
<organism evidence="1 2">
    <name type="scientific">Xanthomonas citri pv. citri</name>
    <dbReference type="NCBI Taxonomy" id="611301"/>
    <lineage>
        <taxon>Bacteria</taxon>
        <taxon>Pseudomonadati</taxon>
        <taxon>Pseudomonadota</taxon>
        <taxon>Gammaproteobacteria</taxon>
        <taxon>Lysobacterales</taxon>
        <taxon>Lysobacteraceae</taxon>
        <taxon>Xanthomonas</taxon>
    </lineage>
</organism>
<dbReference type="EMBL" id="CCXZ01000141">
    <property type="protein sequence ID" value="CEG16819.1"/>
    <property type="molecule type" value="Genomic_DNA"/>
</dbReference>
<sequence length="61" mass="6736">MLLASLWTLQIIHVRSAPAKTLNRPPSQGAYHVKSAPIGALNRTSPKPVRFACKGSCNFFW</sequence>